<feature type="transmembrane region" description="Helical" evidence="8">
    <location>
        <begin position="285"/>
        <end position="304"/>
    </location>
</feature>
<feature type="transmembrane region" description="Helical" evidence="8">
    <location>
        <begin position="12"/>
        <end position="33"/>
    </location>
</feature>
<keyword evidence="11" id="KW-1185">Reference proteome</keyword>
<keyword evidence="6 8" id="KW-1133">Transmembrane helix</keyword>
<keyword evidence="3" id="KW-0813">Transport</keyword>
<evidence type="ECO:0000256" key="6">
    <source>
        <dbReference type="ARBA" id="ARBA00022989"/>
    </source>
</evidence>
<evidence type="ECO:0000259" key="9">
    <source>
        <dbReference type="PROSITE" id="PS51012"/>
    </source>
</evidence>
<feature type="domain" description="ABC transmembrane type-2" evidence="9">
    <location>
        <begin position="139"/>
        <end position="366"/>
    </location>
</feature>
<dbReference type="InterPro" id="IPR013525">
    <property type="entry name" value="ABC2_TM"/>
</dbReference>
<evidence type="ECO:0000256" key="4">
    <source>
        <dbReference type="ARBA" id="ARBA00022475"/>
    </source>
</evidence>
<protein>
    <submittedName>
        <fullName evidence="10">ABC transporter permease</fullName>
    </submittedName>
</protein>
<keyword evidence="7 8" id="KW-0472">Membrane</keyword>
<proteinExistence type="inferred from homology"/>
<dbReference type="InterPro" id="IPR051449">
    <property type="entry name" value="ABC-2_transporter_component"/>
</dbReference>
<accession>A0ABT0XNJ1</accession>
<keyword evidence="4" id="KW-1003">Cell membrane</keyword>
<evidence type="ECO:0000256" key="3">
    <source>
        <dbReference type="ARBA" id="ARBA00022448"/>
    </source>
</evidence>
<dbReference type="Proteomes" id="UP001203665">
    <property type="component" value="Unassembled WGS sequence"/>
</dbReference>
<evidence type="ECO:0000256" key="8">
    <source>
        <dbReference type="SAM" id="Phobius"/>
    </source>
</evidence>
<dbReference type="PANTHER" id="PTHR30294:SF38">
    <property type="entry name" value="TRANSPORT PERMEASE PROTEIN"/>
    <property type="match status" value="1"/>
</dbReference>
<evidence type="ECO:0000256" key="5">
    <source>
        <dbReference type="ARBA" id="ARBA00022692"/>
    </source>
</evidence>
<sequence length="369" mass="41378">MRGILWGLIREAVRNPWALIAMYALTIVFVLLIGQTDMSPSIRIPVYSDELSQTEVDDAIDILNQEKSIEFYSVNQEGVQDILNRQSAEAAVQLQSNRYDLLIARESFAKDIVESTVNSYYEKERFINEAVSAWAGSSSEIREEIGKDAETYPITTSGFSVQDNNNWTYDQSLQAVFGFTLFFVIYTITFSVTSIIEQKQYGVWDRLILSPASKTSIYLGNLIYSFLIGYLQIIIIFILFATVFQFDFQGGLLMSLIVVIPYIFALVSFGVLVSGIITSMRQLDAIIPFVATSFAMLGGAFWPIEIVSSKAILILSQISPITYGMEMLKGATLYNWSAEQYLLPASILFFMGAICMGVGLNLMERRAVN</sequence>
<organism evidence="10 11">
    <name type="scientific">Alkalicoccobacillus plakortidis</name>
    <dbReference type="NCBI Taxonomy" id="444060"/>
    <lineage>
        <taxon>Bacteria</taxon>
        <taxon>Bacillati</taxon>
        <taxon>Bacillota</taxon>
        <taxon>Bacilli</taxon>
        <taxon>Bacillales</taxon>
        <taxon>Bacillaceae</taxon>
        <taxon>Alkalicoccobacillus</taxon>
    </lineage>
</organism>
<dbReference type="Pfam" id="PF12698">
    <property type="entry name" value="ABC2_membrane_3"/>
    <property type="match status" value="1"/>
</dbReference>
<dbReference type="InterPro" id="IPR047817">
    <property type="entry name" value="ABC2_TM_bact-type"/>
</dbReference>
<dbReference type="RefSeq" id="WP_251609884.1">
    <property type="nucleotide sequence ID" value="NZ_JAMQJY010000002.1"/>
</dbReference>
<comment type="subcellular location">
    <subcellularLocation>
        <location evidence="1">Cell membrane</location>
        <topology evidence="1">Multi-pass membrane protein</topology>
    </subcellularLocation>
</comment>
<gene>
    <name evidence="10" type="ORF">NDM98_16085</name>
</gene>
<feature type="transmembrane region" description="Helical" evidence="8">
    <location>
        <begin position="217"/>
        <end position="246"/>
    </location>
</feature>
<dbReference type="EMBL" id="JAMQJY010000002">
    <property type="protein sequence ID" value="MCM2676812.1"/>
    <property type="molecule type" value="Genomic_DNA"/>
</dbReference>
<feature type="transmembrane region" description="Helical" evidence="8">
    <location>
        <begin position="252"/>
        <end position="273"/>
    </location>
</feature>
<keyword evidence="5 8" id="KW-0812">Transmembrane</keyword>
<evidence type="ECO:0000256" key="7">
    <source>
        <dbReference type="ARBA" id="ARBA00023136"/>
    </source>
</evidence>
<comment type="similarity">
    <text evidence="2">Belongs to the ABC-2 integral membrane protein family.</text>
</comment>
<feature type="transmembrane region" description="Helical" evidence="8">
    <location>
        <begin position="175"/>
        <end position="196"/>
    </location>
</feature>
<reference evidence="10" key="1">
    <citation type="submission" date="2022-06" db="EMBL/GenBank/DDBJ databases">
        <title>Alkalicoccobacillus porphyridii sp. nov., isolated from a marine red alga, Porphyridium purpureum and reclassification of Shouchella plakortidis and Shouchella gibsonii as Alkalicoccobacillus plakortidis comb. nov. and Alkalicoccobacillus gibsonii comb. nov.</title>
        <authorList>
            <person name="Kim K.H."/>
            <person name="Lee J.K."/>
            <person name="Han D.M."/>
            <person name="Baek J.H."/>
            <person name="Jeon C.O."/>
        </authorList>
    </citation>
    <scope>NUCLEOTIDE SEQUENCE</scope>
    <source>
        <strain evidence="10">DSM 19153</strain>
    </source>
</reference>
<evidence type="ECO:0000313" key="10">
    <source>
        <dbReference type="EMBL" id="MCM2676812.1"/>
    </source>
</evidence>
<comment type="caution">
    <text evidence="10">The sequence shown here is derived from an EMBL/GenBank/DDBJ whole genome shotgun (WGS) entry which is preliminary data.</text>
</comment>
<evidence type="ECO:0000313" key="11">
    <source>
        <dbReference type="Proteomes" id="UP001203665"/>
    </source>
</evidence>
<dbReference type="PROSITE" id="PS51012">
    <property type="entry name" value="ABC_TM2"/>
    <property type="match status" value="1"/>
</dbReference>
<evidence type="ECO:0000256" key="2">
    <source>
        <dbReference type="ARBA" id="ARBA00007783"/>
    </source>
</evidence>
<evidence type="ECO:0000256" key="1">
    <source>
        <dbReference type="ARBA" id="ARBA00004651"/>
    </source>
</evidence>
<dbReference type="PANTHER" id="PTHR30294">
    <property type="entry name" value="MEMBRANE COMPONENT OF ABC TRANSPORTER YHHJ-RELATED"/>
    <property type="match status" value="1"/>
</dbReference>
<feature type="transmembrane region" description="Helical" evidence="8">
    <location>
        <begin position="341"/>
        <end position="363"/>
    </location>
</feature>
<name>A0ABT0XNJ1_9BACI</name>